<evidence type="ECO:0000313" key="4">
    <source>
        <dbReference type="Proteomes" id="UP000190961"/>
    </source>
</evidence>
<dbReference type="Gene3D" id="3.40.630.30">
    <property type="match status" value="1"/>
</dbReference>
<dbReference type="EMBL" id="FUZU01000002">
    <property type="protein sequence ID" value="SKC78892.1"/>
    <property type="molecule type" value="Genomic_DNA"/>
</dbReference>
<dbReference type="PROSITE" id="PS51186">
    <property type="entry name" value="GNAT"/>
    <property type="match status" value="1"/>
</dbReference>
<name>A0A1T5LSF3_9BACT</name>
<accession>A0A1T5LSF3</accession>
<evidence type="ECO:0000313" key="3">
    <source>
        <dbReference type="EMBL" id="SKC78892.1"/>
    </source>
</evidence>
<dbReference type="RefSeq" id="WP_079688334.1">
    <property type="nucleotide sequence ID" value="NZ_FUZU01000002.1"/>
</dbReference>
<dbReference type="STRING" id="688867.SAMN05660236_3829"/>
<dbReference type="OrthoDB" id="9793389at2"/>
<dbReference type="CDD" id="cd04301">
    <property type="entry name" value="NAT_SF"/>
    <property type="match status" value="1"/>
</dbReference>
<dbReference type="Proteomes" id="UP000190961">
    <property type="component" value="Unassembled WGS sequence"/>
</dbReference>
<dbReference type="PANTHER" id="PTHR31435">
    <property type="entry name" value="PROTEIN NATD1"/>
    <property type="match status" value="1"/>
</dbReference>
<keyword evidence="4" id="KW-1185">Reference proteome</keyword>
<dbReference type="GO" id="GO:0016747">
    <property type="term" value="F:acyltransferase activity, transferring groups other than amino-acyl groups"/>
    <property type="evidence" value="ECO:0007669"/>
    <property type="project" value="InterPro"/>
</dbReference>
<dbReference type="InterPro" id="IPR000182">
    <property type="entry name" value="GNAT_dom"/>
</dbReference>
<dbReference type="InterPro" id="IPR016181">
    <property type="entry name" value="Acyl_CoA_acyltransferase"/>
</dbReference>
<organism evidence="3 4">
    <name type="scientific">Ohtaekwangia koreensis</name>
    <dbReference type="NCBI Taxonomy" id="688867"/>
    <lineage>
        <taxon>Bacteria</taxon>
        <taxon>Pseudomonadati</taxon>
        <taxon>Bacteroidota</taxon>
        <taxon>Cytophagia</taxon>
        <taxon>Cytophagales</taxon>
        <taxon>Fulvivirgaceae</taxon>
        <taxon>Ohtaekwangia</taxon>
    </lineage>
</organism>
<dbReference type="InterPro" id="IPR045057">
    <property type="entry name" value="Gcn5-rel_NAT"/>
</dbReference>
<feature type="domain" description="N-acetyltransferase" evidence="1">
    <location>
        <begin position="1"/>
        <end position="93"/>
    </location>
</feature>
<reference evidence="3 4" key="1">
    <citation type="submission" date="2017-02" db="EMBL/GenBank/DDBJ databases">
        <authorList>
            <person name="Peterson S.W."/>
        </authorList>
    </citation>
    <scope>NUCLEOTIDE SEQUENCE [LARGE SCALE GENOMIC DNA]</scope>
    <source>
        <strain evidence="3 4">DSM 25262</strain>
    </source>
</reference>
<evidence type="ECO:0000259" key="1">
    <source>
        <dbReference type="PROSITE" id="PS51186"/>
    </source>
</evidence>
<dbReference type="PROSITE" id="PS51729">
    <property type="entry name" value="GNAT_YJDJ"/>
    <property type="match status" value="1"/>
</dbReference>
<dbReference type="SUPFAM" id="SSF55729">
    <property type="entry name" value="Acyl-CoA N-acyltransferases (Nat)"/>
    <property type="match status" value="1"/>
</dbReference>
<protein>
    <submittedName>
        <fullName evidence="3">Uncharacterized protein</fullName>
    </submittedName>
</protein>
<proteinExistence type="predicted"/>
<dbReference type="InterPro" id="IPR031165">
    <property type="entry name" value="GNAT_YJDJ"/>
</dbReference>
<sequence length="93" mass="10174">MQIQFEESASKGAFYIAENGSRLAEMTFSKAGDSMIIIDHTDVSDALRGKGAGKQLVSAAVDYARKNNIKILPLCPFAKSVFEKVKEFQDVLS</sequence>
<dbReference type="PANTHER" id="PTHR31435:SF10">
    <property type="entry name" value="BSR4717 PROTEIN"/>
    <property type="match status" value="1"/>
</dbReference>
<gene>
    <name evidence="3" type="ORF">SAMN05660236_3829</name>
</gene>
<dbReference type="AlphaFoldDB" id="A0A1T5LSF3"/>
<dbReference type="Pfam" id="PF14542">
    <property type="entry name" value="Acetyltransf_CG"/>
    <property type="match status" value="1"/>
</dbReference>
<evidence type="ECO:0000259" key="2">
    <source>
        <dbReference type="PROSITE" id="PS51729"/>
    </source>
</evidence>
<feature type="domain" description="N-acetyltransferase" evidence="2">
    <location>
        <begin position="6"/>
        <end position="93"/>
    </location>
</feature>